<sequence length="171" mass="17874">MKLMMLSANEAKKLRPGLLTGLLLVMGIILVQLVQLGLNMALTQDAYYLSKLSGEKRQLATEVQIIQEQVDSLASPQNLADAANRLGMVANPSSVLIDIVNDKIYGVPRPAQAQSSAASANLVANSAMVSVSEFNPATVASAQVETSVAESALNGSQVTLVAGQIPASPTR</sequence>
<proteinExistence type="predicted"/>
<evidence type="ECO:0000313" key="2">
    <source>
        <dbReference type="EMBL" id="CAB4564285.1"/>
    </source>
</evidence>
<gene>
    <name evidence="1" type="ORF">UFOPK1503_00008</name>
    <name evidence="2" type="ORF">UFOPK1693_00244</name>
</gene>
<dbReference type="EMBL" id="CAEZTO010000002">
    <property type="protein sequence ID" value="CAB4564285.1"/>
    <property type="molecule type" value="Genomic_DNA"/>
</dbReference>
<organism evidence="2">
    <name type="scientific">freshwater metagenome</name>
    <dbReference type="NCBI Taxonomy" id="449393"/>
    <lineage>
        <taxon>unclassified sequences</taxon>
        <taxon>metagenomes</taxon>
        <taxon>ecological metagenomes</taxon>
    </lineage>
</organism>
<reference evidence="2" key="1">
    <citation type="submission" date="2020-05" db="EMBL/GenBank/DDBJ databases">
        <authorList>
            <person name="Chiriac C."/>
            <person name="Salcher M."/>
            <person name="Ghai R."/>
            <person name="Kavagutti S V."/>
        </authorList>
    </citation>
    <scope>NUCLEOTIDE SEQUENCE</scope>
</reference>
<dbReference type="AlphaFoldDB" id="A0A6J6DMS2"/>
<name>A0A6J6DMS2_9ZZZZ</name>
<protein>
    <submittedName>
        <fullName evidence="2">Unannotated protein</fullName>
    </submittedName>
</protein>
<evidence type="ECO:0000313" key="1">
    <source>
        <dbReference type="EMBL" id="CAB4537439.1"/>
    </source>
</evidence>
<dbReference type="EMBL" id="CAEZST010000001">
    <property type="protein sequence ID" value="CAB4537439.1"/>
    <property type="molecule type" value="Genomic_DNA"/>
</dbReference>
<accession>A0A6J6DMS2</accession>